<evidence type="ECO:0000256" key="7">
    <source>
        <dbReference type="SAM" id="Phobius"/>
    </source>
</evidence>
<evidence type="ECO:0000256" key="2">
    <source>
        <dbReference type="ARBA" id="ARBA00022475"/>
    </source>
</evidence>
<evidence type="ECO:0000256" key="1">
    <source>
        <dbReference type="ARBA" id="ARBA00004651"/>
    </source>
</evidence>
<feature type="domain" description="ABC3 transporter permease C-terminal" evidence="8">
    <location>
        <begin position="737"/>
        <end position="852"/>
    </location>
</feature>
<feature type="transmembrane region" description="Helical" evidence="7">
    <location>
        <begin position="311"/>
        <end position="338"/>
    </location>
</feature>
<feature type="transmembrane region" description="Helical" evidence="7">
    <location>
        <begin position="503"/>
        <end position="525"/>
    </location>
</feature>
<dbReference type="PANTHER" id="PTHR30572:SF4">
    <property type="entry name" value="ABC TRANSPORTER PERMEASE YTRF"/>
    <property type="match status" value="1"/>
</dbReference>
<dbReference type="PATRIC" id="fig|43678.3.peg.1119"/>
<sequence>MLRVALRGVRAHLVRFLLSTLAVMLGVAFVVGTFTFRAMLSSTFDEIIATTLVADVYVRGAEEIDATTSAGSSFGTPHAPVPVALADTVAGVDGVARAVPDASGPIVLVAADGTAVTTSGPPSIGIAVGPDEPTVTLASGAWPVGGTQIALEESAASAAGLTTGDATTVVLAGAPQPVAVTGVFAIEAAAAGTILVGLDPATALATYAPDGTVPTISVYAAGDVSEKVLADRVAEVLPEGAESLTGEAMRDEAREGVEQILGFIETFLLVFAAIALFVGAFIIANTFAMSVRERQREFALLRALGASPAQVFASILAQAVAVGLLGAAAGVVLGRVLVSGLRAAFGSTGMELSGRVPLSVTSVVVAISLGVLVSVVAAAVPGRHAALTPPVQAMHDDVAPDRGTGTRAVVGLVLTLVGAGLLVLASRLGSSASADPTGWALVDDLNPRVLLAVGASAALVGVLVLSPAIAGAVITVLAVPAVAAIRPLGRLARGNVTRSPRRTSNTAGALLIGMALVSATGVIAASTQASVRSIVDEQVRADYVVQAAAATGALPPGVTDAVTGLPAVGQALALRLGTLDVDGEPSGATVVPPGFFTEALDAPVVEGDPDRALADGEAVVSRTAARDEAWEVGDTLTLTSDDGARTQDVRVGAIIDTQVISSDVVLADATYASVGAPEIPTYAVYVTAAPGTTTAELRDALTEAVKPFLVVSVLDCEELANAAAAQVDQVLVILYALLGLSIVIALLGIVNTLALSIIERTREIGLLRAVGLGRLQLAGIITIESVLTAVYGTVLGVITGIAIAAALPGVLAEQGLTSLAVPWGQVLAVLGLAVVIGLVASVWPGIRASRLPVLEAVTVD</sequence>
<feature type="transmembrane region" description="Helical" evidence="7">
    <location>
        <begin position="778"/>
        <end position="811"/>
    </location>
</feature>
<evidence type="ECO:0000313" key="9">
    <source>
        <dbReference type="EMBL" id="KZM36191.1"/>
    </source>
</evidence>
<dbReference type="GO" id="GO:0005886">
    <property type="term" value="C:plasma membrane"/>
    <property type="evidence" value="ECO:0007669"/>
    <property type="project" value="UniProtKB-SubCell"/>
</dbReference>
<comment type="caution">
    <text evidence="9">The sequence shown here is derived from an EMBL/GenBank/DDBJ whole genome shotgun (WGS) entry which is preliminary data.</text>
</comment>
<evidence type="ECO:0000259" key="8">
    <source>
        <dbReference type="Pfam" id="PF02687"/>
    </source>
</evidence>
<keyword evidence="9" id="KW-0067">ATP-binding</keyword>
<keyword evidence="9" id="KW-0547">Nucleotide-binding</keyword>
<dbReference type="InterPro" id="IPR003838">
    <property type="entry name" value="ABC3_permease_C"/>
</dbReference>
<dbReference type="RefSeq" id="WP_068707534.1">
    <property type="nucleotide sequence ID" value="NZ_LRIE01000057.1"/>
</dbReference>
<accession>A0A163SAU2</accession>
<keyword evidence="5 7" id="KW-0472">Membrane</keyword>
<dbReference type="PANTHER" id="PTHR30572">
    <property type="entry name" value="MEMBRANE COMPONENT OF TRANSPORTER-RELATED"/>
    <property type="match status" value="1"/>
</dbReference>
<dbReference type="GO" id="GO:0016787">
    <property type="term" value="F:hydrolase activity"/>
    <property type="evidence" value="ECO:0007669"/>
    <property type="project" value="UniProtKB-KW"/>
</dbReference>
<dbReference type="EMBL" id="LRIE01000057">
    <property type="protein sequence ID" value="KZM36191.1"/>
    <property type="molecule type" value="Genomic_DNA"/>
</dbReference>
<keyword evidence="2" id="KW-1003">Cell membrane</keyword>
<feature type="transmembrane region" description="Helical" evidence="7">
    <location>
        <begin position="267"/>
        <end position="291"/>
    </location>
</feature>
<dbReference type="STRING" id="43678.OJAG_10700"/>
<evidence type="ECO:0000256" key="4">
    <source>
        <dbReference type="ARBA" id="ARBA00022989"/>
    </source>
</evidence>
<feature type="transmembrane region" description="Helical" evidence="7">
    <location>
        <begin position="409"/>
        <end position="429"/>
    </location>
</feature>
<dbReference type="AlphaFoldDB" id="A0A163SAU2"/>
<name>A0A163SAU2_9CELL</name>
<keyword evidence="4 7" id="KW-1133">Transmembrane helix</keyword>
<dbReference type="GO" id="GO:0005524">
    <property type="term" value="F:ATP binding"/>
    <property type="evidence" value="ECO:0007669"/>
    <property type="project" value="UniProtKB-KW"/>
</dbReference>
<evidence type="ECO:0000256" key="3">
    <source>
        <dbReference type="ARBA" id="ARBA00022692"/>
    </source>
</evidence>
<feature type="transmembrane region" description="Helical" evidence="7">
    <location>
        <begin position="823"/>
        <end position="843"/>
    </location>
</feature>
<comment type="similarity">
    <text evidence="6">Belongs to the ABC-4 integral membrane protein family.</text>
</comment>
<evidence type="ECO:0000313" key="10">
    <source>
        <dbReference type="Proteomes" id="UP000076447"/>
    </source>
</evidence>
<comment type="subcellular location">
    <subcellularLocation>
        <location evidence="1">Cell membrane</location>
        <topology evidence="1">Multi-pass membrane protein</topology>
    </subcellularLocation>
</comment>
<feature type="domain" description="ABC3 transporter permease C-terminal" evidence="8">
    <location>
        <begin position="270"/>
        <end position="386"/>
    </location>
</feature>
<evidence type="ECO:0000256" key="6">
    <source>
        <dbReference type="ARBA" id="ARBA00038076"/>
    </source>
</evidence>
<feature type="transmembrane region" description="Helical" evidence="7">
    <location>
        <begin position="732"/>
        <end position="758"/>
    </location>
</feature>
<proteinExistence type="inferred from homology"/>
<feature type="transmembrane region" description="Helical" evidence="7">
    <location>
        <begin position="358"/>
        <end position="380"/>
    </location>
</feature>
<dbReference type="Pfam" id="PF02687">
    <property type="entry name" value="FtsX"/>
    <property type="match status" value="2"/>
</dbReference>
<organism evidence="9 10">
    <name type="scientific">Oerskovia enterophila</name>
    <dbReference type="NCBI Taxonomy" id="43678"/>
    <lineage>
        <taxon>Bacteria</taxon>
        <taxon>Bacillati</taxon>
        <taxon>Actinomycetota</taxon>
        <taxon>Actinomycetes</taxon>
        <taxon>Micrococcales</taxon>
        <taxon>Cellulomonadaceae</taxon>
        <taxon>Oerskovia</taxon>
    </lineage>
</organism>
<dbReference type="GO" id="GO:0022857">
    <property type="term" value="F:transmembrane transporter activity"/>
    <property type="evidence" value="ECO:0007669"/>
    <property type="project" value="TreeGrafter"/>
</dbReference>
<evidence type="ECO:0000256" key="5">
    <source>
        <dbReference type="ARBA" id="ARBA00023136"/>
    </source>
</evidence>
<reference evidence="9 10" key="1">
    <citation type="submission" date="2016-01" db="EMBL/GenBank/DDBJ databases">
        <title>Genome sequence of Oerskovia enterophila VJag, an agar and cellulose degrading bacterium.</title>
        <authorList>
            <person name="Poehlein A."/>
            <person name="Jag V."/>
            <person name="Bengelsdorf F."/>
            <person name="Duerre P."/>
            <person name="Daniel R."/>
        </authorList>
    </citation>
    <scope>NUCLEOTIDE SEQUENCE [LARGE SCALE GENOMIC DNA]</scope>
    <source>
        <strain evidence="9 10">VJag</strain>
    </source>
</reference>
<protein>
    <submittedName>
        <fullName evidence="9">Macrolide export ATP-binding/permease protein MacB</fullName>
        <ecNumber evidence="9">3.6.3.-</ecNumber>
    </submittedName>
</protein>
<dbReference type="InterPro" id="IPR050250">
    <property type="entry name" value="Macrolide_Exporter_MacB"/>
</dbReference>
<feature type="transmembrane region" description="Helical" evidence="7">
    <location>
        <begin position="12"/>
        <end position="36"/>
    </location>
</feature>
<gene>
    <name evidence="9" type="primary">macB_5</name>
    <name evidence="9" type="ORF">OJAG_10700</name>
</gene>
<feature type="transmembrane region" description="Helical" evidence="7">
    <location>
        <begin position="449"/>
        <end position="482"/>
    </location>
</feature>
<dbReference type="Proteomes" id="UP000076447">
    <property type="component" value="Unassembled WGS sequence"/>
</dbReference>
<dbReference type="EC" id="3.6.3.-" evidence="9"/>
<dbReference type="OrthoDB" id="9780560at2"/>
<keyword evidence="9" id="KW-0378">Hydrolase</keyword>
<keyword evidence="3 7" id="KW-0812">Transmembrane</keyword>